<gene>
    <name evidence="2" type="ORF">PSI14_13315</name>
</gene>
<evidence type="ECO:0000256" key="1">
    <source>
        <dbReference type="SAM" id="MobiDB-lite"/>
    </source>
</evidence>
<dbReference type="RefSeq" id="WP_273576345.1">
    <property type="nucleotide sequence ID" value="NZ_JAQRFN010000017.1"/>
</dbReference>
<reference evidence="2 3" key="1">
    <citation type="submission" date="2023-02" db="EMBL/GenBank/DDBJ databases">
        <title>Entomopathogenic bacteria.</title>
        <authorList>
            <person name="Machado R.A."/>
        </authorList>
    </citation>
    <scope>NUCLEOTIDE SEQUENCE [LARGE SCALE GENOMIC DNA]</scope>
    <source>
        <strain evidence="2 3">XENO-2</strain>
    </source>
</reference>
<dbReference type="EMBL" id="JAQRFN010000017">
    <property type="protein sequence ID" value="MDC9597799.1"/>
    <property type="molecule type" value="Genomic_DNA"/>
</dbReference>
<organism evidence="2 3">
    <name type="scientific">Xenorhabdus anantnagensis</name>
    <dbReference type="NCBI Taxonomy" id="3025875"/>
    <lineage>
        <taxon>Bacteria</taxon>
        <taxon>Pseudomonadati</taxon>
        <taxon>Pseudomonadota</taxon>
        <taxon>Gammaproteobacteria</taxon>
        <taxon>Enterobacterales</taxon>
        <taxon>Morganellaceae</taxon>
        <taxon>Xenorhabdus</taxon>
    </lineage>
</organism>
<dbReference type="Proteomes" id="UP001220225">
    <property type="component" value="Unassembled WGS sequence"/>
</dbReference>
<evidence type="ECO:0000313" key="3">
    <source>
        <dbReference type="Proteomes" id="UP001220225"/>
    </source>
</evidence>
<feature type="region of interest" description="Disordered" evidence="1">
    <location>
        <begin position="1"/>
        <end position="63"/>
    </location>
</feature>
<keyword evidence="3" id="KW-1185">Reference proteome</keyword>
<comment type="caution">
    <text evidence="2">The sequence shown here is derived from an EMBL/GenBank/DDBJ whole genome shotgun (WGS) entry which is preliminary data.</text>
</comment>
<protein>
    <submittedName>
        <fullName evidence="2">Uncharacterized protein</fullName>
    </submittedName>
</protein>
<accession>A0ABT5LXK1</accession>
<name>A0ABT5LXK1_9GAMM</name>
<sequence>MVKKTKKAPLTVSDKPLLEKKARNDAATGEGNTFGEIVGQPPQVTTAPAEASPVLKPGTQNEQNFASQVYESAVEMGKGRQKISGILGWILRNLHTLRPKWKPPVIWKMQQGGMISLAIKNRPGCYRKPLKKPEKVLPPTSLMTSG</sequence>
<proteinExistence type="predicted"/>
<evidence type="ECO:0000313" key="2">
    <source>
        <dbReference type="EMBL" id="MDC9597799.1"/>
    </source>
</evidence>